<sequence>MSDAITLYDIPGSATPDVAWSSNVWRTRYVLHIKGLAYKTIWVEYPDIAPTLKGLDADPTGTRDGAPLYTLPVIHDPTTGALVSDSLQIALYLDAQYPDTPQLLKAPTRALQIAFLHTFVLPRLREPPVPLVINSSANQLSPSSEEWFRRSRVAMFGRPLEEIAREPGEREVLLKRLIDAMLDLGSWKGDSPFLGGEEVNYADVMVAGMLQWLRRVGDKAEWEKVRDAIASQWAVFMETFAKWDVIDA</sequence>
<dbReference type="EMBL" id="MU277235">
    <property type="protein sequence ID" value="KAI0058411.1"/>
    <property type="molecule type" value="Genomic_DNA"/>
</dbReference>
<protein>
    <submittedName>
        <fullName evidence="1">Uncharacterized protein</fullName>
    </submittedName>
</protein>
<comment type="caution">
    <text evidence="1">The sequence shown here is derived from an EMBL/GenBank/DDBJ whole genome shotgun (WGS) entry which is preliminary data.</text>
</comment>
<accession>A0ACB8SRL3</accession>
<reference evidence="1" key="2">
    <citation type="journal article" date="2022" name="New Phytol.">
        <title>Evolutionary transition to the ectomycorrhizal habit in the genomes of a hyperdiverse lineage of mushroom-forming fungi.</title>
        <authorList>
            <person name="Looney B."/>
            <person name="Miyauchi S."/>
            <person name="Morin E."/>
            <person name="Drula E."/>
            <person name="Courty P.E."/>
            <person name="Kohler A."/>
            <person name="Kuo A."/>
            <person name="LaButti K."/>
            <person name="Pangilinan J."/>
            <person name="Lipzen A."/>
            <person name="Riley R."/>
            <person name="Andreopoulos W."/>
            <person name="He G."/>
            <person name="Johnson J."/>
            <person name="Nolan M."/>
            <person name="Tritt A."/>
            <person name="Barry K.W."/>
            <person name="Grigoriev I.V."/>
            <person name="Nagy L.G."/>
            <person name="Hibbett D."/>
            <person name="Henrissat B."/>
            <person name="Matheny P.B."/>
            <person name="Labbe J."/>
            <person name="Martin F.M."/>
        </authorList>
    </citation>
    <scope>NUCLEOTIDE SEQUENCE</scope>
    <source>
        <strain evidence="1">HHB10654</strain>
    </source>
</reference>
<name>A0ACB8SRL3_9AGAM</name>
<gene>
    <name evidence="1" type="ORF">BV25DRAFT_1830058</name>
</gene>
<organism evidence="1 2">
    <name type="scientific">Artomyces pyxidatus</name>
    <dbReference type="NCBI Taxonomy" id="48021"/>
    <lineage>
        <taxon>Eukaryota</taxon>
        <taxon>Fungi</taxon>
        <taxon>Dikarya</taxon>
        <taxon>Basidiomycota</taxon>
        <taxon>Agaricomycotina</taxon>
        <taxon>Agaricomycetes</taxon>
        <taxon>Russulales</taxon>
        <taxon>Auriscalpiaceae</taxon>
        <taxon>Artomyces</taxon>
    </lineage>
</organism>
<keyword evidence="2" id="KW-1185">Reference proteome</keyword>
<proteinExistence type="predicted"/>
<evidence type="ECO:0000313" key="1">
    <source>
        <dbReference type="EMBL" id="KAI0058411.1"/>
    </source>
</evidence>
<evidence type="ECO:0000313" key="2">
    <source>
        <dbReference type="Proteomes" id="UP000814140"/>
    </source>
</evidence>
<reference evidence="1" key="1">
    <citation type="submission" date="2021-03" db="EMBL/GenBank/DDBJ databases">
        <authorList>
            <consortium name="DOE Joint Genome Institute"/>
            <person name="Ahrendt S."/>
            <person name="Looney B.P."/>
            <person name="Miyauchi S."/>
            <person name="Morin E."/>
            <person name="Drula E."/>
            <person name="Courty P.E."/>
            <person name="Chicoki N."/>
            <person name="Fauchery L."/>
            <person name="Kohler A."/>
            <person name="Kuo A."/>
            <person name="Labutti K."/>
            <person name="Pangilinan J."/>
            <person name="Lipzen A."/>
            <person name="Riley R."/>
            <person name="Andreopoulos W."/>
            <person name="He G."/>
            <person name="Johnson J."/>
            <person name="Barry K.W."/>
            <person name="Grigoriev I.V."/>
            <person name="Nagy L."/>
            <person name="Hibbett D."/>
            <person name="Henrissat B."/>
            <person name="Matheny P.B."/>
            <person name="Labbe J."/>
            <person name="Martin F."/>
        </authorList>
    </citation>
    <scope>NUCLEOTIDE SEQUENCE</scope>
    <source>
        <strain evidence="1">HHB10654</strain>
    </source>
</reference>
<dbReference type="Proteomes" id="UP000814140">
    <property type="component" value="Unassembled WGS sequence"/>
</dbReference>